<evidence type="ECO:0000256" key="4">
    <source>
        <dbReference type="ARBA" id="ARBA00022679"/>
    </source>
</evidence>
<sequence length="417" mass="46512">MTGIRVVRQTDFTAAKGNALQACFAALCGAELKDLPNFIAAPEGYMVAINQWLAPQACAFTKFNLASDGSLPTENEALAPGSFVILRGKSPRGDFGHVVVACVDASGRTFSAVMDPHPDDKYLDGPGQWVLSSSSDSWLTVQVAGFRKRIAKKNIAMAFPQLSDCERKALLKETYQTTCISLLWFLHIRAFGRWKRMEEYVDMDFPLAYLEDIARGPVIVTSAHIGCWELLPFVHAPQYTPVKRVYELYRPLHNAAIDELVRGFRTHEQHIRLLPDKNCLPTLTSMLKTPVPGTVVALVCDQRPSRNHVPVRFMHLPAVYAPGAAVLHVRTQCPVWFTALVHQRQPSAKPFSLETLPIIRQEPQTTQLDVIMQRYADRVSSLVEDMPAQDVVSPAYPRMNLRSAGAANVHCAAWWHL</sequence>
<gene>
    <name evidence="7" type="ORF">ACHHYP_09345</name>
</gene>
<keyword evidence="5" id="KW-0472">Membrane</keyword>
<evidence type="ECO:0000313" key="8">
    <source>
        <dbReference type="Proteomes" id="UP000243579"/>
    </source>
</evidence>
<dbReference type="GO" id="GO:0016746">
    <property type="term" value="F:acyltransferase activity"/>
    <property type="evidence" value="ECO:0007669"/>
    <property type="project" value="UniProtKB-KW"/>
</dbReference>
<comment type="caution">
    <text evidence="7">The sequence shown here is derived from an EMBL/GenBank/DDBJ whole genome shotgun (WGS) entry which is preliminary data.</text>
</comment>
<keyword evidence="8" id="KW-1185">Reference proteome</keyword>
<reference evidence="7 8" key="1">
    <citation type="journal article" date="2014" name="Genome Biol. Evol.">
        <title>The secreted proteins of Achlya hypogyna and Thraustotheca clavata identify the ancestral oomycete secretome and reveal gene acquisitions by horizontal gene transfer.</title>
        <authorList>
            <person name="Misner I."/>
            <person name="Blouin N."/>
            <person name="Leonard G."/>
            <person name="Richards T.A."/>
            <person name="Lane C.E."/>
        </authorList>
    </citation>
    <scope>NUCLEOTIDE SEQUENCE [LARGE SCALE GENOMIC DNA]</scope>
    <source>
        <strain evidence="7 8">ATCC 48635</strain>
    </source>
</reference>
<organism evidence="7 8">
    <name type="scientific">Achlya hypogyna</name>
    <name type="common">Oomycete</name>
    <name type="synonym">Protoachlya hypogyna</name>
    <dbReference type="NCBI Taxonomy" id="1202772"/>
    <lineage>
        <taxon>Eukaryota</taxon>
        <taxon>Sar</taxon>
        <taxon>Stramenopiles</taxon>
        <taxon>Oomycota</taxon>
        <taxon>Saprolegniomycetes</taxon>
        <taxon>Saprolegniales</taxon>
        <taxon>Achlyaceae</taxon>
        <taxon>Achlya</taxon>
    </lineage>
</organism>
<dbReference type="CDD" id="cd07984">
    <property type="entry name" value="LPLAT_LABLAT-like"/>
    <property type="match status" value="1"/>
</dbReference>
<accession>A0A1V9YNJ4</accession>
<dbReference type="EMBL" id="JNBR01001456">
    <property type="protein sequence ID" value="OQR87221.1"/>
    <property type="molecule type" value="Genomic_DNA"/>
</dbReference>
<dbReference type="InterPro" id="IPR004960">
    <property type="entry name" value="LipA_acyltrans"/>
</dbReference>
<keyword evidence="2" id="KW-1003">Cell membrane</keyword>
<keyword evidence="6" id="KW-0012">Acyltransferase</keyword>
<evidence type="ECO:0000256" key="3">
    <source>
        <dbReference type="ARBA" id="ARBA00022519"/>
    </source>
</evidence>
<dbReference type="GO" id="GO:0008610">
    <property type="term" value="P:lipid biosynthetic process"/>
    <property type="evidence" value="ECO:0007669"/>
    <property type="project" value="UniProtKB-ARBA"/>
</dbReference>
<dbReference type="Pfam" id="PF03279">
    <property type="entry name" value="Lip_A_acyltrans"/>
    <property type="match status" value="1"/>
</dbReference>
<dbReference type="GO" id="GO:0005886">
    <property type="term" value="C:plasma membrane"/>
    <property type="evidence" value="ECO:0007669"/>
    <property type="project" value="UniProtKB-SubCell"/>
</dbReference>
<evidence type="ECO:0000256" key="2">
    <source>
        <dbReference type="ARBA" id="ARBA00022475"/>
    </source>
</evidence>
<name>A0A1V9YNJ4_ACHHY</name>
<evidence type="ECO:0000256" key="6">
    <source>
        <dbReference type="ARBA" id="ARBA00023315"/>
    </source>
</evidence>
<keyword evidence="3" id="KW-0997">Cell inner membrane</keyword>
<dbReference type="OrthoDB" id="58160at2759"/>
<evidence type="ECO:0000256" key="1">
    <source>
        <dbReference type="ARBA" id="ARBA00004533"/>
    </source>
</evidence>
<keyword evidence="4" id="KW-0808">Transferase</keyword>
<proteinExistence type="predicted"/>
<comment type="subcellular location">
    <subcellularLocation>
        <location evidence="1">Cell inner membrane</location>
    </subcellularLocation>
</comment>
<dbReference type="GO" id="GO:1901137">
    <property type="term" value="P:carbohydrate derivative biosynthetic process"/>
    <property type="evidence" value="ECO:0007669"/>
    <property type="project" value="UniProtKB-ARBA"/>
</dbReference>
<evidence type="ECO:0000313" key="7">
    <source>
        <dbReference type="EMBL" id="OQR87221.1"/>
    </source>
</evidence>
<dbReference type="PANTHER" id="PTHR30606">
    <property type="entry name" value="LIPID A BIOSYNTHESIS LAUROYL ACYLTRANSFERASE"/>
    <property type="match status" value="1"/>
</dbReference>
<dbReference type="PANTHER" id="PTHR30606:SF10">
    <property type="entry name" value="PHOSPHATIDYLINOSITOL MANNOSIDE ACYLTRANSFERASE"/>
    <property type="match status" value="1"/>
</dbReference>
<protein>
    <submittedName>
        <fullName evidence="7">Uncharacterized protein</fullName>
    </submittedName>
</protein>
<evidence type="ECO:0000256" key="5">
    <source>
        <dbReference type="ARBA" id="ARBA00023136"/>
    </source>
</evidence>
<dbReference type="AlphaFoldDB" id="A0A1V9YNJ4"/>
<dbReference type="Proteomes" id="UP000243579">
    <property type="component" value="Unassembled WGS sequence"/>
</dbReference>